<feature type="compositionally biased region" description="Basic and acidic residues" evidence="1">
    <location>
        <begin position="109"/>
        <end position="127"/>
    </location>
</feature>
<evidence type="ECO:0000313" key="3">
    <source>
        <dbReference type="Proteomes" id="UP000758603"/>
    </source>
</evidence>
<dbReference type="Proteomes" id="UP000758603">
    <property type="component" value="Unassembled WGS sequence"/>
</dbReference>
<comment type="caution">
    <text evidence="2">The sequence shown here is derived from an EMBL/GenBank/DDBJ whole genome shotgun (WGS) entry which is preliminary data.</text>
</comment>
<name>A0A9P8RMT2_9PEZI</name>
<accession>A0A9P8RMT2</accession>
<organism evidence="2 3">
    <name type="scientific">Truncatella angustata</name>
    <dbReference type="NCBI Taxonomy" id="152316"/>
    <lineage>
        <taxon>Eukaryota</taxon>
        <taxon>Fungi</taxon>
        <taxon>Dikarya</taxon>
        <taxon>Ascomycota</taxon>
        <taxon>Pezizomycotina</taxon>
        <taxon>Sordariomycetes</taxon>
        <taxon>Xylariomycetidae</taxon>
        <taxon>Amphisphaeriales</taxon>
        <taxon>Sporocadaceae</taxon>
        <taxon>Truncatella</taxon>
    </lineage>
</organism>
<feature type="region of interest" description="Disordered" evidence="1">
    <location>
        <begin position="84"/>
        <end position="150"/>
    </location>
</feature>
<dbReference type="GeneID" id="70129682"/>
<reference evidence="2" key="1">
    <citation type="journal article" date="2021" name="Nat. Commun.">
        <title>Genetic determinants of endophytism in the Arabidopsis root mycobiome.</title>
        <authorList>
            <person name="Mesny F."/>
            <person name="Miyauchi S."/>
            <person name="Thiergart T."/>
            <person name="Pickel B."/>
            <person name="Atanasova L."/>
            <person name="Karlsson M."/>
            <person name="Huettel B."/>
            <person name="Barry K.W."/>
            <person name="Haridas S."/>
            <person name="Chen C."/>
            <person name="Bauer D."/>
            <person name="Andreopoulos W."/>
            <person name="Pangilinan J."/>
            <person name="LaButti K."/>
            <person name="Riley R."/>
            <person name="Lipzen A."/>
            <person name="Clum A."/>
            <person name="Drula E."/>
            <person name="Henrissat B."/>
            <person name="Kohler A."/>
            <person name="Grigoriev I.V."/>
            <person name="Martin F.M."/>
            <person name="Hacquard S."/>
        </authorList>
    </citation>
    <scope>NUCLEOTIDE SEQUENCE</scope>
    <source>
        <strain evidence="2">MPI-SDFR-AT-0073</strain>
    </source>
</reference>
<proteinExistence type="predicted"/>
<sequence>MNDISNVKRASSPSRPLPPSGCIYGSIVIKCKHPLFTQMATTQPAEEHQIAPCVICAIPCNEIEGRRPMCSNCAADMKRRKERVIDRVRHSTPVETGPQKDGTMSYESQKGRLESDNRKSRDKEAMNLKRAKSKKGSKPGFWGRFLQGLR</sequence>
<evidence type="ECO:0000256" key="1">
    <source>
        <dbReference type="SAM" id="MobiDB-lite"/>
    </source>
</evidence>
<dbReference type="AlphaFoldDB" id="A0A9P8RMT2"/>
<gene>
    <name evidence="2" type="ORF">BKA67DRAFT_540542</name>
</gene>
<dbReference type="EMBL" id="JAGPXC010000009">
    <property type="protein sequence ID" value="KAH6647083.1"/>
    <property type="molecule type" value="Genomic_DNA"/>
</dbReference>
<keyword evidence="3" id="KW-1185">Reference proteome</keyword>
<protein>
    <submittedName>
        <fullName evidence="2">Uncharacterized protein</fullName>
    </submittedName>
</protein>
<dbReference type="RefSeq" id="XP_045953597.1">
    <property type="nucleotide sequence ID" value="XM_046100790.1"/>
</dbReference>
<evidence type="ECO:0000313" key="2">
    <source>
        <dbReference type="EMBL" id="KAH6647083.1"/>
    </source>
</evidence>